<dbReference type="GO" id="GO:0005886">
    <property type="term" value="C:plasma membrane"/>
    <property type="evidence" value="ECO:0007669"/>
    <property type="project" value="TreeGrafter"/>
</dbReference>
<dbReference type="InterPro" id="IPR005226">
    <property type="entry name" value="UPF0014_fam"/>
</dbReference>
<name>A0A1N7GA25_9NOCA</name>
<evidence type="ECO:0000256" key="4">
    <source>
        <dbReference type="ARBA" id="ARBA00022989"/>
    </source>
</evidence>
<dbReference type="RefSeq" id="WP_076480185.1">
    <property type="nucleotide sequence ID" value="NZ_FTNT01000007.1"/>
</dbReference>
<sequence>MDQWIRLACGAALLVTIAVAVLRWYGVRQWGPAAVAVVRAAVQLTLVAVILRGAVSDWRIAGLIVVVMFAVATATTAHRIRHLSGSGRATVLACAAGAGVSVGLIVGLPVLDRSTEDLIAVSGIVIGGCMTAATLTGRTILHGIRSRQDEIEAWLSIGATRRQAMTDICRAAVFEALVPGLDQTRTVGLVTLPGAFVGALLAGAGAAQAAQFQFAVLSGLVCAQAITAVGMAHLVGDQRLITTERGTD</sequence>
<evidence type="ECO:0000256" key="2">
    <source>
        <dbReference type="ARBA" id="ARBA00005268"/>
    </source>
</evidence>
<evidence type="ECO:0000256" key="6">
    <source>
        <dbReference type="SAM" id="Phobius"/>
    </source>
</evidence>
<feature type="transmembrane region" description="Helical" evidence="6">
    <location>
        <begin position="118"/>
        <end position="141"/>
    </location>
</feature>
<reference evidence="7 8" key="1">
    <citation type="submission" date="2017-01" db="EMBL/GenBank/DDBJ databases">
        <authorList>
            <person name="Mah S.A."/>
            <person name="Swanson W.J."/>
            <person name="Moy G.W."/>
            <person name="Vacquier V.D."/>
        </authorList>
    </citation>
    <scope>NUCLEOTIDE SEQUENCE [LARGE SCALE GENOMIC DNA]</scope>
    <source>
        <strain evidence="7 8">CPCC 203464</strain>
    </source>
</reference>
<keyword evidence="8" id="KW-1185">Reference proteome</keyword>
<evidence type="ECO:0000256" key="3">
    <source>
        <dbReference type="ARBA" id="ARBA00022692"/>
    </source>
</evidence>
<dbReference type="EMBL" id="FTNT01000007">
    <property type="protein sequence ID" value="SIS09397.1"/>
    <property type="molecule type" value="Genomic_DNA"/>
</dbReference>
<comment type="subcellular location">
    <subcellularLocation>
        <location evidence="1">Membrane</location>
        <topology evidence="1">Multi-pass membrane protein</topology>
    </subcellularLocation>
</comment>
<organism evidence="7 8">
    <name type="scientific">Williamsia sterculiae</name>
    <dbReference type="NCBI Taxonomy" id="1344003"/>
    <lineage>
        <taxon>Bacteria</taxon>
        <taxon>Bacillati</taxon>
        <taxon>Actinomycetota</taxon>
        <taxon>Actinomycetes</taxon>
        <taxon>Mycobacteriales</taxon>
        <taxon>Nocardiaceae</taxon>
        <taxon>Williamsia</taxon>
    </lineage>
</organism>
<accession>A0A1N7GA25</accession>
<evidence type="ECO:0000256" key="5">
    <source>
        <dbReference type="ARBA" id="ARBA00023136"/>
    </source>
</evidence>
<evidence type="ECO:0000313" key="7">
    <source>
        <dbReference type="EMBL" id="SIS09397.1"/>
    </source>
</evidence>
<dbReference type="PANTHER" id="PTHR30028:SF0">
    <property type="entry name" value="PROTEIN ALUMINUM SENSITIVE 3"/>
    <property type="match status" value="1"/>
</dbReference>
<keyword evidence="3 6" id="KW-0812">Transmembrane</keyword>
<keyword evidence="5 6" id="KW-0472">Membrane</keyword>
<feature type="transmembrane region" description="Helical" evidence="6">
    <location>
        <begin position="7"/>
        <end position="25"/>
    </location>
</feature>
<evidence type="ECO:0000256" key="1">
    <source>
        <dbReference type="ARBA" id="ARBA00004141"/>
    </source>
</evidence>
<dbReference type="Pfam" id="PF03649">
    <property type="entry name" value="UPF0014"/>
    <property type="match status" value="1"/>
</dbReference>
<feature type="transmembrane region" description="Helical" evidence="6">
    <location>
        <begin position="187"/>
        <end position="207"/>
    </location>
</feature>
<feature type="transmembrane region" description="Helical" evidence="6">
    <location>
        <begin position="89"/>
        <end position="111"/>
    </location>
</feature>
<keyword evidence="4 6" id="KW-1133">Transmembrane helix</keyword>
<dbReference type="PANTHER" id="PTHR30028">
    <property type="entry name" value="UPF0014 INNER MEMBRANE PROTEIN YBBM-RELATED"/>
    <property type="match status" value="1"/>
</dbReference>
<dbReference type="OrthoDB" id="3212530at2"/>
<dbReference type="Proteomes" id="UP000186218">
    <property type="component" value="Unassembled WGS sequence"/>
</dbReference>
<protein>
    <submittedName>
        <fullName evidence="7">Putative ABC transport system permease protein</fullName>
    </submittedName>
</protein>
<feature type="transmembrane region" description="Helical" evidence="6">
    <location>
        <begin position="58"/>
        <end position="77"/>
    </location>
</feature>
<gene>
    <name evidence="7" type="ORF">SAMN05445060_2643</name>
</gene>
<feature type="transmembrane region" description="Helical" evidence="6">
    <location>
        <begin position="31"/>
        <end position="51"/>
    </location>
</feature>
<dbReference type="AlphaFoldDB" id="A0A1N7GA25"/>
<feature type="transmembrane region" description="Helical" evidence="6">
    <location>
        <begin position="214"/>
        <end position="235"/>
    </location>
</feature>
<proteinExistence type="inferred from homology"/>
<comment type="similarity">
    <text evidence="2">Belongs to the UPF0014 family.</text>
</comment>
<evidence type="ECO:0000313" key="8">
    <source>
        <dbReference type="Proteomes" id="UP000186218"/>
    </source>
</evidence>